<accession>A0A4R2BIL6</accession>
<dbReference type="EMBL" id="SLVV01000004">
    <property type="protein sequence ID" value="TCN25919.1"/>
    <property type="molecule type" value="Genomic_DNA"/>
</dbReference>
<reference evidence="1 2" key="1">
    <citation type="journal article" date="2015" name="Stand. Genomic Sci.">
        <title>Genomic Encyclopedia of Bacterial and Archaeal Type Strains, Phase III: the genomes of soil and plant-associated and newly described type strains.</title>
        <authorList>
            <person name="Whitman W.B."/>
            <person name="Woyke T."/>
            <person name="Klenk H.P."/>
            <person name="Zhou Y."/>
            <person name="Lilburn T.G."/>
            <person name="Beck B.J."/>
            <person name="De Vos P."/>
            <person name="Vandamme P."/>
            <person name="Eisen J.A."/>
            <person name="Garrity G."/>
            <person name="Hugenholtz P."/>
            <person name="Kyrpides N.C."/>
        </authorList>
    </citation>
    <scope>NUCLEOTIDE SEQUENCE [LARGE SCALE GENOMIC DNA]</scope>
    <source>
        <strain evidence="1 2">CV53</strain>
    </source>
</reference>
<dbReference type="Proteomes" id="UP000295689">
    <property type="component" value="Unassembled WGS sequence"/>
</dbReference>
<name>A0A4R2BIL6_9BACI</name>
<dbReference type="AlphaFoldDB" id="A0A4R2BIL6"/>
<protein>
    <recommendedName>
        <fullName evidence="3">Fur-regulated basic protein A</fullName>
    </recommendedName>
</protein>
<sequence>MLVMKSYFLSEKDRLKMEATVFDTIEGLSHDDILSLDDRELMELLNTARGKLIV</sequence>
<evidence type="ECO:0000313" key="1">
    <source>
        <dbReference type="EMBL" id="TCN25919.1"/>
    </source>
</evidence>
<evidence type="ECO:0000313" key="2">
    <source>
        <dbReference type="Proteomes" id="UP000295689"/>
    </source>
</evidence>
<comment type="caution">
    <text evidence="1">The sequence shown here is derived from an EMBL/GenBank/DDBJ whole genome shotgun (WGS) entry which is preliminary data.</text>
</comment>
<evidence type="ECO:0008006" key="3">
    <source>
        <dbReference type="Google" id="ProtNLM"/>
    </source>
</evidence>
<gene>
    <name evidence="1" type="ORF">EV146_10424</name>
</gene>
<organism evidence="1 2">
    <name type="scientific">Mesobacillus foraminis</name>
    <dbReference type="NCBI Taxonomy" id="279826"/>
    <lineage>
        <taxon>Bacteria</taxon>
        <taxon>Bacillati</taxon>
        <taxon>Bacillota</taxon>
        <taxon>Bacilli</taxon>
        <taxon>Bacillales</taxon>
        <taxon>Bacillaceae</taxon>
        <taxon>Mesobacillus</taxon>
    </lineage>
</organism>
<keyword evidence="2" id="KW-1185">Reference proteome</keyword>
<dbReference type="RefSeq" id="WP_158287030.1">
    <property type="nucleotide sequence ID" value="NZ_JABUHM010000009.1"/>
</dbReference>
<proteinExistence type="predicted"/>